<name>A0ABC8AV64_9NOCA</name>
<dbReference type="KEGG" id="nsr:NS506_03897"/>
<evidence type="ECO:0000256" key="2">
    <source>
        <dbReference type="SAM" id="MobiDB-lite"/>
    </source>
</evidence>
<evidence type="ECO:0000313" key="4">
    <source>
        <dbReference type="EMBL" id="APA97946.1"/>
    </source>
</evidence>
<gene>
    <name evidence="4" type="ORF">NS506_03897</name>
</gene>
<sequence>MLAIDHFTYGWLTPVLAYVMSVTGSLLALRCMVRARNQHGHGGWIVTGAIALGGTGIWVMHFIAMLGFSVQDSTIRYNVPITLLSAGIAMGVVWLGLYIVVHQHGEAFALITGGTITGLGVGAMHYSGMYAMKTDATVQYDPWIVLASIVIAVVAATAALWFALHVSGIVATVSAALIMGVAVCGMHYTGMFAMRAHMPSHMHAPAGAQAAQLLTPLIIAVSMATMLMLFQVGITEIDEPDLSRIRGQYASRFWPARRTESKSAPDEFPTESLDPRHRRWCDPGRSRYADPDSSSAFARSSPDTSAVMVFWTGPFMSSFFRPESSADSAKVTSVPSPAGVNR</sequence>
<evidence type="ECO:0000259" key="3">
    <source>
        <dbReference type="PROSITE" id="PS50924"/>
    </source>
</evidence>
<feature type="domain" description="MHYT" evidence="3">
    <location>
        <begin position="9"/>
        <end position="197"/>
    </location>
</feature>
<accession>A0ABC8AV64</accession>
<feature type="transmembrane region" description="Helical" evidence="1">
    <location>
        <begin position="81"/>
        <end position="101"/>
    </location>
</feature>
<keyword evidence="1" id="KW-0472">Membrane</keyword>
<feature type="region of interest" description="Disordered" evidence="2">
    <location>
        <begin position="321"/>
        <end position="342"/>
    </location>
</feature>
<dbReference type="Proteomes" id="UP000180166">
    <property type="component" value="Chromosome"/>
</dbReference>
<protein>
    <submittedName>
        <fullName evidence="4">Signaling protein</fullName>
        <ecNumber evidence="4">2.7.3.-</ecNumber>
    </submittedName>
</protein>
<feature type="transmembrane region" description="Helical" evidence="1">
    <location>
        <begin position="45"/>
        <end position="69"/>
    </location>
</feature>
<dbReference type="PANTHER" id="PTHR35152">
    <property type="entry name" value="DOMAIN SIGNALLING PROTEIN, PUTATIVE (AFU_ORTHOLOGUE AFUA_5G11310)-RELATED"/>
    <property type="match status" value="1"/>
</dbReference>
<organism evidence="4 5">
    <name type="scientific">Nocardia seriolae</name>
    <dbReference type="NCBI Taxonomy" id="37332"/>
    <lineage>
        <taxon>Bacteria</taxon>
        <taxon>Bacillati</taxon>
        <taxon>Actinomycetota</taxon>
        <taxon>Actinomycetes</taxon>
        <taxon>Mycobacteriales</taxon>
        <taxon>Nocardiaceae</taxon>
        <taxon>Nocardia</taxon>
    </lineage>
</organism>
<dbReference type="GO" id="GO:0016740">
    <property type="term" value="F:transferase activity"/>
    <property type="evidence" value="ECO:0007669"/>
    <property type="project" value="UniProtKB-KW"/>
</dbReference>
<dbReference type="InterPro" id="IPR005330">
    <property type="entry name" value="MHYT_dom"/>
</dbReference>
<keyword evidence="4" id="KW-0808">Transferase</keyword>
<feature type="transmembrane region" description="Helical" evidence="1">
    <location>
        <begin position="108"/>
        <end position="131"/>
    </location>
</feature>
<feature type="transmembrane region" description="Helical" evidence="1">
    <location>
        <begin position="213"/>
        <end position="234"/>
    </location>
</feature>
<feature type="transmembrane region" description="Helical" evidence="1">
    <location>
        <begin position="15"/>
        <end position="33"/>
    </location>
</feature>
<feature type="transmembrane region" description="Helical" evidence="1">
    <location>
        <begin position="143"/>
        <end position="162"/>
    </location>
</feature>
<dbReference type="EMBL" id="CP017839">
    <property type="protein sequence ID" value="APA97946.1"/>
    <property type="molecule type" value="Genomic_DNA"/>
</dbReference>
<dbReference type="EC" id="2.7.3.-" evidence="4"/>
<feature type="transmembrane region" description="Helical" evidence="1">
    <location>
        <begin position="169"/>
        <end position="193"/>
    </location>
</feature>
<reference evidence="4 5" key="1">
    <citation type="submission" date="2016-10" db="EMBL/GenBank/DDBJ databases">
        <title>Genome sequence of Nocardia seriolae strain EM150506, isolated from Anguila japonica.</title>
        <authorList>
            <person name="Han H.-J."/>
        </authorList>
    </citation>
    <scope>NUCLEOTIDE SEQUENCE [LARGE SCALE GENOMIC DNA]</scope>
    <source>
        <strain evidence="4 5">EM150506</strain>
    </source>
</reference>
<dbReference type="Pfam" id="PF03707">
    <property type="entry name" value="MHYT"/>
    <property type="match status" value="3"/>
</dbReference>
<evidence type="ECO:0000313" key="5">
    <source>
        <dbReference type="Proteomes" id="UP000180166"/>
    </source>
</evidence>
<evidence type="ECO:0000256" key="1">
    <source>
        <dbReference type="PROSITE-ProRule" id="PRU00244"/>
    </source>
</evidence>
<keyword evidence="1" id="KW-0812">Transmembrane</keyword>
<keyword evidence="1" id="KW-1133">Transmembrane helix</keyword>
<dbReference type="GO" id="GO:0016020">
    <property type="term" value="C:membrane"/>
    <property type="evidence" value="ECO:0007669"/>
    <property type="project" value="UniProtKB-UniRule"/>
</dbReference>
<feature type="compositionally biased region" description="Polar residues" evidence="2">
    <location>
        <begin position="325"/>
        <end position="335"/>
    </location>
</feature>
<dbReference type="PROSITE" id="PS50924">
    <property type="entry name" value="MHYT"/>
    <property type="match status" value="1"/>
</dbReference>
<dbReference type="AlphaFoldDB" id="A0ABC8AV64"/>
<dbReference type="PANTHER" id="PTHR35152:SF1">
    <property type="entry name" value="DOMAIN SIGNALLING PROTEIN, PUTATIVE (AFU_ORTHOLOGUE AFUA_5G11310)-RELATED"/>
    <property type="match status" value="1"/>
</dbReference>
<proteinExistence type="predicted"/>